<feature type="compositionally biased region" description="Acidic residues" evidence="1">
    <location>
        <begin position="49"/>
        <end position="61"/>
    </location>
</feature>
<evidence type="ECO:0000313" key="4">
    <source>
        <dbReference type="Proteomes" id="UP000721415"/>
    </source>
</evidence>
<feature type="compositionally biased region" description="Acidic residues" evidence="1">
    <location>
        <begin position="75"/>
        <end position="90"/>
    </location>
</feature>
<keyword evidence="2" id="KW-1133">Transmembrane helix</keyword>
<dbReference type="RefSeq" id="WP_197116160.1">
    <property type="nucleotide sequence ID" value="NZ_JACBXQ010000006.1"/>
</dbReference>
<feature type="region of interest" description="Disordered" evidence="1">
    <location>
        <begin position="25"/>
        <end position="102"/>
    </location>
</feature>
<dbReference type="EMBL" id="JACBXQ010000006">
    <property type="protein sequence ID" value="MBG9987253.1"/>
    <property type="molecule type" value="Genomic_DNA"/>
</dbReference>
<dbReference type="Proteomes" id="UP000721415">
    <property type="component" value="Unassembled WGS sequence"/>
</dbReference>
<evidence type="ECO:0000256" key="2">
    <source>
        <dbReference type="SAM" id="Phobius"/>
    </source>
</evidence>
<evidence type="ECO:0000313" key="3">
    <source>
        <dbReference type="EMBL" id="MBG9987253.1"/>
    </source>
</evidence>
<name>A0ABS0LSW0_9LACT</name>
<evidence type="ECO:0000256" key="1">
    <source>
        <dbReference type="SAM" id="MobiDB-lite"/>
    </source>
</evidence>
<reference evidence="3 4" key="1">
    <citation type="submission" date="2020-07" db="EMBL/GenBank/DDBJ databases">
        <title>Facklamia lactis sp. nov., isolated from raw milk.</title>
        <authorList>
            <person name="Doll E.V."/>
            <person name="Huptas C."/>
            <person name="Staib L."/>
            <person name="Wenning M."/>
            <person name="Scherer S."/>
        </authorList>
    </citation>
    <scope>NUCLEOTIDE SEQUENCE [LARGE SCALE GENOMIC DNA]</scope>
    <source>
        <strain evidence="3 4">DSM 111018</strain>
    </source>
</reference>
<feature type="compositionally biased region" description="Basic and acidic residues" evidence="1">
    <location>
        <begin position="62"/>
        <end position="74"/>
    </location>
</feature>
<organism evidence="3 4">
    <name type="scientific">Facklamia lactis</name>
    <dbReference type="NCBI Taxonomy" id="2749967"/>
    <lineage>
        <taxon>Bacteria</taxon>
        <taxon>Bacillati</taxon>
        <taxon>Bacillota</taxon>
        <taxon>Bacilli</taxon>
        <taxon>Lactobacillales</taxon>
        <taxon>Aerococcaceae</taxon>
        <taxon>Facklamia</taxon>
    </lineage>
</organism>
<proteinExistence type="predicted"/>
<accession>A0ABS0LSW0</accession>
<protein>
    <submittedName>
        <fullName evidence="3">Uncharacterized protein</fullName>
    </submittedName>
</protein>
<keyword evidence="2" id="KW-0472">Membrane</keyword>
<comment type="caution">
    <text evidence="3">The sequence shown here is derived from an EMBL/GenBank/DDBJ whole genome shotgun (WGS) entry which is preliminary data.</text>
</comment>
<keyword evidence="2" id="KW-0812">Transmembrane</keyword>
<sequence>MKDLMKSVSSIVVILSLLGVSMQSISGQEEESIYVPRPARPSELSSQTDESEETSEGEVTDEERGQQVEEREGSLEDTEEESKESEESEDPESRSNKEKRDESAGLFETPIVVYPVNEFSSKKDLKAFVEYLEIEKSTKDQFVTEDISTDERFLLNVSYSDTAKESGQPIVLYAPFEFESEAAAEEFIEHNLSIYPDLFFTGEPYLIEGDQKQLYDVAFGIRPHVNTLAFVNDREAKKIYYSEERSDYTYEIEIGEEDPYQEAIEKAFPGQFNFEQKKDGNVTKVTMKQIAENPEQETIKKKAEETKKERQSSGIFGKIKTASSNLMDKVKLKDRMVAVGIPQENVGIVGIGLVMSIILLVLLLIVLSRR</sequence>
<gene>
    <name evidence="3" type="ORF">HZY91_10285</name>
</gene>
<keyword evidence="4" id="KW-1185">Reference proteome</keyword>
<feature type="transmembrane region" description="Helical" evidence="2">
    <location>
        <begin position="346"/>
        <end position="367"/>
    </location>
</feature>
<feature type="compositionally biased region" description="Basic and acidic residues" evidence="1">
    <location>
        <begin position="91"/>
        <end position="102"/>
    </location>
</feature>